<dbReference type="PANTHER" id="PTHR43588:SF1">
    <property type="entry name" value="COBALT-PRECORRIN-8 METHYLMUTASE"/>
    <property type="match status" value="1"/>
</dbReference>
<comment type="pathway">
    <text evidence="1">Cofactor biosynthesis; adenosylcobalamin biosynthesis.</text>
</comment>
<evidence type="ECO:0000313" key="7">
    <source>
        <dbReference type="Proteomes" id="UP000821846"/>
    </source>
</evidence>
<protein>
    <submittedName>
        <fullName evidence="6">Precorrin-8X methylmutase</fullName>
    </submittedName>
</protein>
<comment type="similarity">
    <text evidence="2">Belongs to the CobH/CbiC family.</text>
</comment>
<comment type="caution">
    <text evidence="6">The sequence shown here is derived from an EMBL/GenBank/DDBJ whole genome shotgun (WGS) entry which is preliminary data.</text>
</comment>
<dbReference type="RefSeq" id="WP_173866126.1">
    <property type="nucleotide sequence ID" value="NZ_JAAWUU010000015.1"/>
</dbReference>
<proteinExistence type="inferred from homology"/>
<dbReference type="SUPFAM" id="SSF63965">
    <property type="entry name" value="Precorrin-8X methylmutase CbiC/CobH"/>
    <property type="match status" value="1"/>
</dbReference>
<dbReference type="InterPro" id="IPR003722">
    <property type="entry name" value="Cbl_synth_CobH/CbiC"/>
</dbReference>
<accession>A0ABX2GWC0</accession>
<sequence length="208" mass="22955">MKIELENVLPREIEKRSFELITEELGERTFPEEQEPIIKRCIHTSADFDYADNLCFSEGVVEKAKEAIRNGACIVTDTQMAKSGINKKKLAAYGGEVFCFMSDEDVAETAKKNGTTRATACMDKAAAMNRPLIFAIGNAPTALIRLYELIEEKKLKPELVIGVPVGFVNVVQSKELIMQADVPYIVARGRKGGSNIAACICNALLYNM</sequence>
<keyword evidence="3" id="KW-0169">Cobalamin biosynthesis</keyword>
<gene>
    <name evidence="6" type="ORF">HFM93_06085</name>
</gene>
<feature type="domain" description="Cobalamin biosynthesis precorrin-8X methylmutase CobH/CbiC" evidence="5">
    <location>
        <begin position="12"/>
        <end position="206"/>
    </location>
</feature>
<evidence type="ECO:0000256" key="2">
    <source>
        <dbReference type="ARBA" id="ARBA00009774"/>
    </source>
</evidence>
<evidence type="ECO:0000256" key="1">
    <source>
        <dbReference type="ARBA" id="ARBA00004953"/>
    </source>
</evidence>
<evidence type="ECO:0000256" key="3">
    <source>
        <dbReference type="ARBA" id="ARBA00022573"/>
    </source>
</evidence>
<dbReference type="Pfam" id="PF02570">
    <property type="entry name" value="CbiC"/>
    <property type="match status" value="1"/>
</dbReference>
<evidence type="ECO:0000256" key="4">
    <source>
        <dbReference type="ARBA" id="ARBA00023235"/>
    </source>
</evidence>
<evidence type="ECO:0000259" key="5">
    <source>
        <dbReference type="Pfam" id="PF02570"/>
    </source>
</evidence>
<dbReference type="PANTHER" id="PTHR43588">
    <property type="entry name" value="COBALT-PRECORRIN-8 METHYLMUTASE"/>
    <property type="match status" value="1"/>
</dbReference>
<organism evidence="6 7">
    <name type="scientific">Faecalicatena fissicatena</name>
    <dbReference type="NCBI Taxonomy" id="290055"/>
    <lineage>
        <taxon>Bacteria</taxon>
        <taxon>Bacillati</taxon>
        <taxon>Bacillota</taxon>
        <taxon>Clostridia</taxon>
        <taxon>Lachnospirales</taxon>
        <taxon>Lachnospiraceae</taxon>
        <taxon>Faecalicatena</taxon>
    </lineage>
</organism>
<dbReference type="InterPro" id="IPR036588">
    <property type="entry name" value="CobH/CbiC_sf"/>
</dbReference>
<reference evidence="6 7" key="1">
    <citation type="journal article" date="2020" name="Cell Host Microbe">
        <title>Functional and Genomic Variation between Human-Derived Isolates of Lachnospiraceae Reveals Inter- and Intra-Species Diversity.</title>
        <authorList>
            <person name="Sorbara M.T."/>
            <person name="Littmann E.R."/>
            <person name="Fontana E."/>
            <person name="Moody T.U."/>
            <person name="Kohout C.E."/>
            <person name="Gjonbalaj M."/>
            <person name="Eaton V."/>
            <person name="Seok R."/>
            <person name="Leiner I.M."/>
            <person name="Pamer E.G."/>
        </authorList>
    </citation>
    <scope>NUCLEOTIDE SEQUENCE [LARGE SCALE GENOMIC DNA]</scope>
    <source>
        <strain evidence="6 7">MSK.14.16</strain>
    </source>
</reference>
<name>A0ABX2GWC0_9FIRM</name>
<keyword evidence="7" id="KW-1185">Reference proteome</keyword>
<dbReference type="Gene3D" id="3.40.50.10230">
    <property type="entry name" value="Cobalamin biosynthesis CobH/CbiC, precorrin-8X methylmutase"/>
    <property type="match status" value="1"/>
</dbReference>
<evidence type="ECO:0000313" key="6">
    <source>
        <dbReference type="EMBL" id="NSG29851.1"/>
    </source>
</evidence>
<dbReference type="Proteomes" id="UP000821846">
    <property type="component" value="Unassembled WGS sequence"/>
</dbReference>
<keyword evidence="4" id="KW-0413">Isomerase</keyword>
<dbReference type="EMBL" id="JAAWUZ010000016">
    <property type="protein sequence ID" value="NSG29851.1"/>
    <property type="molecule type" value="Genomic_DNA"/>
</dbReference>